<reference evidence="1 2" key="1">
    <citation type="submission" date="2016-10" db="EMBL/GenBank/DDBJ databases">
        <authorList>
            <person name="de Groot N.N."/>
        </authorList>
    </citation>
    <scope>NUCLEOTIDE SEQUENCE [LARGE SCALE GENOMIC DNA]</scope>
    <source>
        <strain evidence="1 2">Nl18</strain>
    </source>
</reference>
<dbReference type="EMBL" id="FOCT01000006">
    <property type="protein sequence ID" value="SEN70155.1"/>
    <property type="molecule type" value="Genomic_DNA"/>
</dbReference>
<evidence type="ECO:0000313" key="2">
    <source>
        <dbReference type="Proteomes" id="UP000183898"/>
    </source>
</evidence>
<protein>
    <recommendedName>
        <fullName evidence="3">Lipoprotein</fullName>
    </recommendedName>
</protein>
<name>A0A1H8IPY7_9PROT</name>
<dbReference type="AlphaFoldDB" id="A0A1H8IPY7"/>
<proteinExistence type="predicted"/>
<evidence type="ECO:0008006" key="3">
    <source>
        <dbReference type="Google" id="ProtNLM"/>
    </source>
</evidence>
<sequence>MYRKDVIRRHIVNDMYRKSVFLYMLTLALTGCASKPIIQTRVIEKPIPVPCHVEIPEECKEAYSVDRVSPADNALTINRALRAEIEERAACEVKLRAAVKGCNQSKPSVLNEKSGS</sequence>
<dbReference type="PROSITE" id="PS51257">
    <property type="entry name" value="PROKAR_LIPOPROTEIN"/>
    <property type="match status" value="1"/>
</dbReference>
<evidence type="ECO:0000313" key="1">
    <source>
        <dbReference type="EMBL" id="SEN70155.1"/>
    </source>
</evidence>
<dbReference type="Proteomes" id="UP000183898">
    <property type="component" value="Unassembled WGS sequence"/>
</dbReference>
<gene>
    <name evidence="1" type="ORF">SAMN05216404_106130</name>
</gene>
<accession>A0A1H8IPY7</accession>
<organism evidence="1 2">
    <name type="scientific">Nitrosospira multiformis</name>
    <dbReference type="NCBI Taxonomy" id="1231"/>
    <lineage>
        <taxon>Bacteria</taxon>
        <taxon>Pseudomonadati</taxon>
        <taxon>Pseudomonadota</taxon>
        <taxon>Betaproteobacteria</taxon>
        <taxon>Nitrosomonadales</taxon>
        <taxon>Nitrosomonadaceae</taxon>
        <taxon>Nitrosospira</taxon>
    </lineage>
</organism>